<name>A0ACB7SFE7_HYAAI</name>
<protein>
    <submittedName>
        <fullName evidence="1">Uncharacterized protein</fullName>
    </submittedName>
</protein>
<keyword evidence="2" id="KW-1185">Reference proteome</keyword>
<accession>A0ACB7SFE7</accession>
<reference evidence="1" key="1">
    <citation type="submission" date="2020-05" db="EMBL/GenBank/DDBJ databases">
        <title>Large-scale comparative analyses of tick genomes elucidate their genetic diversity and vector capacities.</title>
        <authorList>
            <person name="Jia N."/>
            <person name="Wang J."/>
            <person name="Shi W."/>
            <person name="Du L."/>
            <person name="Sun Y."/>
            <person name="Zhan W."/>
            <person name="Jiang J."/>
            <person name="Wang Q."/>
            <person name="Zhang B."/>
            <person name="Ji P."/>
            <person name="Sakyi L.B."/>
            <person name="Cui X."/>
            <person name="Yuan T."/>
            <person name="Jiang B."/>
            <person name="Yang W."/>
            <person name="Lam T.T.-Y."/>
            <person name="Chang Q."/>
            <person name="Ding S."/>
            <person name="Wang X."/>
            <person name="Zhu J."/>
            <person name="Ruan X."/>
            <person name="Zhao L."/>
            <person name="Wei J."/>
            <person name="Que T."/>
            <person name="Du C."/>
            <person name="Cheng J."/>
            <person name="Dai P."/>
            <person name="Han X."/>
            <person name="Huang E."/>
            <person name="Gao Y."/>
            <person name="Liu J."/>
            <person name="Shao H."/>
            <person name="Ye R."/>
            <person name="Li L."/>
            <person name="Wei W."/>
            <person name="Wang X."/>
            <person name="Wang C."/>
            <person name="Yang T."/>
            <person name="Huo Q."/>
            <person name="Li W."/>
            <person name="Guo W."/>
            <person name="Chen H."/>
            <person name="Zhou L."/>
            <person name="Ni X."/>
            <person name="Tian J."/>
            <person name="Zhou Y."/>
            <person name="Sheng Y."/>
            <person name="Liu T."/>
            <person name="Pan Y."/>
            <person name="Xia L."/>
            <person name="Li J."/>
            <person name="Zhao F."/>
            <person name="Cao W."/>
        </authorList>
    </citation>
    <scope>NUCLEOTIDE SEQUENCE</scope>
    <source>
        <strain evidence="1">Hyas-2018</strain>
    </source>
</reference>
<sequence>MVTCCSGHPGSLGSSPSSSQWPRFVVTLDGVDPTSFKSSNSHREVLTTGHHDLEELPEEEEEEQLVPAASRRLPVKSDFRAKELMEDTPVVEEEEESMAVDDGAPHILEKCRYWPACKNGDRCPYHHPSVPCK</sequence>
<gene>
    <name evidence="1" type="ORF">HPB50_008496</name>
</gene>
<organism evidence="1 2">
    <name type="scientific">Hyalomma asiaticum</name>
    <name type="common">Tick</name>
    <dbReference type="NCBI Taxonomy" id="266040"/>
    <lineage>
        <taxon>Eukaryota</taxon>
        <taxon>Metazoa</taxon>
        <taxon>Ecdysozoa</taxon>
        <taxon>Arthropoda</taxon>
        <taxon>Chelicerata</taxon>
        <taxon>Arachnida</taxon>
        <taxon>Acari</taxon>
        <taxon>Parasitiformes</taxon>
        <taxon>Ixodida</taxon>
        <taxon>Ixodoidea</taxon>
        <taxon>Ixodidae</taxon>
        <taxon>Hyalomminae</taxon>
        <taxon>Hyalomma</taxon>
    </lineage>
</organism>
<evidence type="ECO:0000313" key="2">
    <source>
        <dbReference type="Proteomes" id="UP000821845"/>
    </source>
</evidence>
<comment type="caution">
    <text evidence="1">The sequence shown here is derived from an EMBL/GenBank/DDBJ whole genome shotgun (WGS) entry which is preliminary data.</text>
</comment>
<proteinExistence type="predicted"/>
<dbReference type="Proteomes" id="UP000821845">
    <property type="component" value="Chromosome 4"/>
</dbReference>
<dbReference type="EMBL" id="CM023484">
    <property type="protein sequence ID" value="KAH6932661.1"/>
    <property type="molecule type" value="Genomic_DNA"/>
</dbReference>
<evidence type="ECO:0000313" key="1">
    <source>
        <dbReference type="EMBL" id="KAH6932661.1"/>
    </source>
</evidence>